<evidence type="ECO:0000256" key="2">
    <source>
        <dbReference type="ARBA" id="ARBA00023125"/>
    </source>
</evidence>
<dbReference type="PANTHER" id="PTHR30363:SF56">
    <property type="entry name" value="TRANSCRIPTIONAL REGULATOR, DEOR FAMILY"/>
    <property type="match status" value="1"/>
</dbReference>
<dbReference type="PRINTS" id="PR00037">
    <property type="entry name" value="HTHLACR"/>
</dbReference>
<protein>
    <submittedName>
        <fullName evidence="6">DeoR faimly transcriptional regulator</fullName>
    </submittedName>
    <submittedName>
        <fullName evidence="8">DeoR family transcriptional regulator</fullName>
    </submittedName>
    <submittedName>
        <fullName evidence="7">DeoR/GlpR family DNA-binding transcription regulator</fullName>
    </submittedName>
    <submittedName>
        <fullName evidence="9">DeoR/GlpR transcriptional regulator</fullName>
    </submittedName>
</protein>
<reference evidence="8" key="2">
    <citation type="journal article" date="2019" name="Nat. Med.">
        <title>A library of human gut bacterial isolates paired with longitudinal multiomics data enables mechanistic microbiome research.</title>
        <authorList>
            <person name="Poyet M."/>
            <person name="Groussin M."/>
            <person name="Gibbons S.M."/>
            <person name="Avila-Pacheco J."/>
            <person name="Jiang X."/>
            <person name="Kearney S.M."/>
            <person name="Perrotta A.R."/>
            <person name="Berdy B."/>
            <person name="Zhao S."/>
            <person name="Lieberman T.D."/>
            <person name="Swanson P.K."/>
            <person name="Smith M."/>
            <person name="Roesemann S."/>
            <person name="Alexander J.E."/>
            <person name="Rich S.A."/>
            <person name="Livny J."/>
            <person name="Vlamakis H."/>
            <person name="Clish C."/>
            <person name="Bullock K."/>
            <person name="Deik A."/>
            <person name="Scott J."/>
            <person name="Pierce K.A."/>
            <person name="Xavier R.J."/>
            <person name="Alm E.J."/>
        </authorList>
    </citation>
    <scope>NUCLEOTIDE SEQUENCE</scope>
    <source>
        <strain evidence="8">BIOML-A12</strain>
    </source>
</reference>
<proteinExistence type="predicted"/>
<dbReference type="Proteomes" id="UP001203972">
    <property type="component" value="Unassembled WGS sequence"/>
</dbReference>
<evidence type="ECO:0000313" key="10">
    <source>
        <dbReference type="Proteomes" id="UP000030008"/>
    </source>
</evidence>
<keyword evidence="2 7" id="KW-0238">DNA-binding</keyword>
<dbReference type="Gene3D" id="3.40.50.1360">
    <property type="match status" value="1"/>
</dbReference>
<dbReference type="SMART" id="SM00420">
    <property type="entry name" value="HTH_DEOR"/>
    <property type="match status" value="1"/>
</dbReference>
<reference evidence="9 11" key="3">
    <citation type="submission" date="2020-02" db="EMBL/GenBank/DDBJ databases">
        <authorList>
            <person name="Kociolek L.K."/>
            <person name="Ozer E.A."/>
        </authorList>
    </citation>
    <scope>NUCLEOTIDE SEQUENCE [LARGE SCALE GENOMIC DNA]</scope>
    <source>
        <strain evidence="9 11">ATCC 14501</strain>
    </source>
</reference>
<accession>A0A099I318</accession>
<evidence type="ECO:0000313" key="7">
    <source>
        <dbReference type="EMBL" id="MCR0232989.1"/>
    </source>
</evidence>
<dbReference type="SMART" id="SM01134">
    <property type="entry name" value="DeoRC"/>
    <property type="match status" value="1"/>
</dbReference>
<evidence type="ECO:0000313" key="11">
    <source>
        <dbReference type="Proteomes" id="UP000503330"/>
    </source>
</evidence>
<dbReference type="InterPro" id="IPR050313">
    <property type="entry name" value="Carb_Metab_HTH_regulators"/>
</dbReference>
<dbReference type="GO" id="GO:0003700">
    <property type="term" value="F:DNA-binding transcription factor activity"/>
    <property type="evidence" value="ECO:0007669"/>
    <property type="project" value="InterPro"/>
</dbReference>
<dbReference type="EMBL" id="JQIF01000092">
    <property type="protein sequence ID" value="KGJ51946.1"/>
    <property type="molecule type" value="Genomic_DNA"/>
</dbReference>
<dbReference type="PANTHER" id="PTHR30363">
    <property type="entry name" value="HTH-TYPE TRANSCRIPTIONAL REGULATOR SRLR-RELATED"/>
    <property type="match status" value="1"/>
</dbReference>
<dbReference type="RefSeq" id="WP_002607767.1">
    <property type="nucleotide sequence ID" value="NZ_AP025565.1"/>
</dbReference>
<dbReference type="PROSITE" id="PS00894">
    <property type="entry name" value="HTH_DEOR_1"/>
    <property type="match status" value="1"/>
</dbReference>
<sequence>MLAEERFAAILSILQKQRTVTVLELTQALSISESTIRRDLVALHKMGKLKKVHGGATLLHKEYGLYETEVAARSEEHVEEKKRIARYAASLIQAHDFVYIDAGSTTLHMVEYLKEEEAIYVTNGLEHGRRLAAQGFRTFLLAGELKSKTEAVVGLGAVSSLQKYNFNKAFFGTNGITVDSGFTTPDTNEAYVKMEAMKHAQKCYVLADSGKFGTCTSITTADISDATIITGKGVEKEYLEEADIIEVEE</sequence>
<dbReference type="InterPro" id="IPR001845">
    <property type="entry name" value="HTH_ArsR_DNA-bd_dom"/>
</dbReference>
<dbReference type="GO" id="GO:0003677">
    <property type="term" value="F:DNA binding"/>
    <property type="evidence" value="ECO:0007669"/>
    <property type="project" value="UniProtKB-KW"/>
</dbReference>
<reference evidence="6 10" key="1">
    <citation type="submission" date="2014-08" db="EMBL/GenBank/DDBJ databases">
        <title>Clostridium innocuum, an unnegligible vancomycin-resistant pathogen causing extra-intestinal infections.</title>
        <authorList>
            <person name="Feng Y."/>
            <person name="Chiu C.-H."/>
        </authorList>
    </citation>
    <scope>NUCLEOTIDE SEQUENCE [LARGE SCALE GENOMIC DNA]</scope>
    <source>
        <strain evidence="6 10">AN88</strain>
    </source>
</reference>
<dbReference type="SUPFAM" id="SSF100950">
    <property type="entry name" value="NagB/RpiA/CoA transferase-like"/>
    <property type="match status" value="1"/>
</dbReference>
<evidence type="ECO:0000256" key="3">
    <source>
        <dbReference type="ARBA" id="ARBA00023163"/>
    </source>
</evidence>
<dbReference type="Pfam" id="PF00455">
    <property type="entry name" value="DeoRC"/>
    <property type="match status" value="1"/>
</dbReference>
<dbReference type="GeneID" id="61927550"/>
<evidence type="ECO:0000313" key="6">
    <source>
        <dbReference type="EMBL" id="KGJ51946.1"/>
    </source>
</evidence>
<keyword evidence="1" id="KW-0805">Transcription regulation</keyword>
<evidence type="ECO:0000259" key="4">
    <source>
        <dbReference type="PROSITE" id="PS50987"/>
    </source>
</evidence>
<dbReference type="Pfam" id="PF08220">
    <property type="entry name" value="HTH_DeoR"/>
    <property type="match status" value="1"/>
</dbReference>
<dbReference type="SUPFAM" id="SSF46785">
    <property type="entry name" value="Winged helix' DNA-binding domain"/>
    <property type="match status" value="1"/>
</dbReference>
<dbReference type="Gene3D" id="1.10.10.10">
    <property type="entry name" value="Winged helix-like DNA-binding domain superfamily/Winged helix DNA-binding domain"/>
    <property type="match status" value="1"/>
</dbReference>
<dbReference type="EMBL" id="WWTN01000031">
    <property type="protein sequence ID" value="MZH57221.1"/>
    <property type="molecule type" value="Genomic_DNA"/>
</dbReference>
<feature type="domain" description="HTH arsR-type" evidence="4">
    <location>
        <begin position="1"/>
        <end position="82"/>
    </location>
</feature>
<dbReference type="InterPro" id="IPR036388">
    <property type="entry name" value="WH-like_DNA-bd_sf"/>
</dbReference>
<dbReference type="Proteomes" id="UP000503330">
    <property type="component" value="Chromosome"/>
</dbReference>
<dbReference type="PROSITE" id="PS51000">
    <property type="entry name" value="HTH_DEOR_2"/>
    <property type="match status" value="1"/>
</dbReference>
<dbReference type="Proteomes" id="UP000030008">
    <property type="component" value="Unassembled WGS sequence"/>
</dbReference>
<dbReference type="EMBL" id="JAKTMA010000014">
    <property type="protein sequence ID" value="MCR0232989.1"/>
    <property type="molecule type" value="Genomic_DNA"/>
</dbReference>
<evidence type="ECO:0000256" key="1">
    <source>
        <dbReference type="ARBA" id="ARBA00023015"/>
    </source>
</evidence>
<dbReference type="InterPro" id="IPR014036">
    <property type="entry name" value="DeoR-like_C"/>
</dbReference>
<dbReference type="InterPro" id="IPR001034">
    <property type="entry name" value="DeoR_HTH"/>
</dbReference>
<dbReference type="Proteomes" id="UP000604383">
    <property type="component" value="Unassembled WGS sequence"/>
</dbReference>
<evidence type="ECO:0000313" key="8">
    <source>
        <dbReference type="EMBL" id="MZH57221.1"/>
    </source>
</evidence>
<dbReference type="PROSITE" id="PS50987">
    <property type="entry name" value="HTH_ARSR_2"/>
    <property type="match status" value="1"/>
</dbReference>
<name>A0A099I318_CLOIN</name>
<gene>
    <name evidence="6" type="ORF">CIAN88_17745</name>
    <name evidence="9" type="ORF">G4D54_18395</name>
    <name evidence="8" type="ORF">GT664_16080</name>
    <name evidence="7" type="ORF">MKC95_09455</name>
</gene>
<dbReference type="InterPro" id="IPR018356">
    <property type="entry name" value="Tscrpt_reg_HTH_DeoR_CS"/>
</dbReference>
<organism evidence="6 10">
    <name type="scientific">Clostridium innocuum</name>
    <dbReference type="NCBI Taxonomy" id="1522"/>
    <lineage>
        <taxon>Bacteria</taxon>
        <taxon>Bacillati</taxon>
        <taxon>Bacillota</taxon>
        <taxon>Clostridia</taxon>
        <taxon>Eubacteriales</taxon>
        <taxon>Clostridiaceae</taxon>
        <taxon>Clostridium</taxon>
    </lineage>
</organism>
<evidence type="ECO:0000259" key="5">
    <source>
        <dbReference type="PROSITE" id="PS51000"/>
    </source>
</evidence>
<dbReference type="InterPro" id="IPR036390">
    <property type="entry name" value="WH_DNA-bd_sf"/>
</dbReference>
<dbReference type="EMBL" id="CP048838">
    <property type="protein sequence ID" value="QJA04250.1"/>
    <property type="molecule type" value="Genomic_DNA"/>
</dbReference>
<dbReference type="AlphaFoldDB" id="A0A099I318"/>
<evidence type="ECO:0000313" key="9">
    <source>
        <dbReference type="EMBL" id="QJA04250.1"/>
    </source>
</evidence>
<feature type="domain" description="HTH deoR-type" evidence="5">
    <location>
        <begin position="3"/>
        <end position="58"/>
    </location>
</feature>
<dbReference type="InterPro" id="IPR037171">
    <property type="entry name" value="NagB/RpiA_transferase-like"/>
</dbReference>
<keyword evidence="3" id="KW-0804">Transcription</keyword>
<reference evidence="7" key="4">
    <citation type="journal article" date="2022" name="Clin. Infect. Dis.">
        <title>Association between Clostridium innocuum and antibiotic-associated diarrhea in adults and children: A cross-sectional study and comparative genomics analysis.</title>
        <authorList>
            <person name="Cherny K.E."/>
            <person name="Muscat E.B."/>
            <person name="Balaji A."/>
            <person name="Mukherjee J."/>
            <person name="Ozer E.A."/>
            <person name="Angarone M.P."/>
            <person name="Hauser A.R."/>
            <person name="Sichel J.S."/>
            <person name="Amponsah E."/>
            <person name="Kociolek L.K."/>
        </authorList>
    </citation>
    <scope>NUCLEOTIDE SEQUENCE</scope>
    <source>
        <strain evidence="7">NU1-AC-029v</strain>
    </source>
</reference>